<dbReference type="InterPro" id="IPR009014">
    <property type="entry name" value="Transketo_C/PFOR_II"/>
</dbReference>
<dbReference type="FunFam" id="3.40.50.970:FF:000045">
    <property type="entry name" value="Transketolase"/>
    <property type="match status" value="1"/>
</dbReference>
<dbReference type="SUPFAM" id="SSF52518">
    <property type="entry name" value="Thiamin diphosphate-binding fold (THDP-binding)"/>
    <property type="match status" value="2"/>
</dbReference>
<dbReference type="Pfam" id="PF02779">
    <property type="entry name" value="Transket_pyr"/>
    <property type="match status" value="1"/>
</dbReference>
<dbReference type="OrthoDB" id="8732661at2"/>
<dbReference type="Gene3D" id="3.40.50.970">
    <property type="match status" value="2"/>
</dbReference>
<feature type="binding site" evidence="16">
    <location>
        <position position="174"/>
    </location>
    <ligand>
        <name>thiamine diphosphate</name>
        <dbReference type="ChEBI" id="CHEBI:58937"/>
    </ligand>
</feature>
<organism evidence="20 21">
    <name type="scientific">Aureliella helgolandensis</name>
    <dbReference type="NCBI Taxonomy" id="2527968"/>
    <lineage>
        <taxon>Bacteria</taxon>
        <taxon>Pseudomonadati</taxon>
        <taxon>Planctomycetota</taxon>
        <taxon>Planctomycetia</taxon>
        <taxon>Pirellulales</taxon>
        <taxon>Pirellulaceae</taxon>
        <taxon>Aureliella</taxon>
    </lineage>
</organism>
<feature type="site" description="Important for catalytic activity" evidence="18">
    <location>
        <position position="31"/>
    </location>
</feature>
<accession>A0A518G9U7</accession>
<feature type="active site" description="Proton donor" evidence="14">
    <location>
        <position position="429"/>
    </location>
</feature>
<dbReference type="InterPro" id="IPR005478">
    <property type="entry name" value="Transketolase_bac-like"/>
</dbReference>
<evidence type="ECO:0000256" key="15">
    <source>
        <dbReference type="PIRSR" id="PIRSR605478-2"/>
    </source>
</evidence>
<dbReference type="GO" id="GO:0006098">
    <property type="term" value="P:pentose-phosphate shunt"/>
    <property type="evidence" value="ECO:0007669"/>
    <property type="project" value="TreeGrafter"/>
</dbReference>
<comment type="similarity">
    <text evidence="4">Belongs to the transketolase family.</text>
</comment>
<reference evidence="20 21" key="1">
    <citation type="submission" date="2019-02" db="EMBL/GenBank/DDBJ databases">
        <title>Deep-cultivation of Planctomycetes and their phenomic and genomic characterization uncovers novel biology.</title>
        <authorList>
            <person name="Wiegand S."/>
            <person name="Jogler M."/>
            <person name="Boedeker C."/>
            <person name="Pinto D."/>
            <person name="Vollmers J."/>
            <person name="Rivas-Marin E."/>
            <person name="Kohn T."/>
            <person name="Peeters S.H."/>
            <person name="Heuer A."/>
            <person name="Rast P."/>
            <person name="Oberbeckmann S."/>
            <person name="Bunk B."/>
            <person name="Jeske O."/>
            <person name="Meyerdierks A."/>
            <person name="Storesund J.E."/>
            <person name="Kallscheuer N."/>
            <person name="Luecker S."/>
            <person name="Lage O.M."/>
            <person name="Pohl T."/>
            <person name="Merkel B.J."/>
            <person name="Hornburger P."/>
            <person name="Mueller R.-W."/>
            <person name="Bruemmer F."/>
            <person name="Labrenz M."/>
            <person name="Spormann A.M."/>
            <person name="Op den Camp H."/>
            <person name="Overmann J."/>
            <person name="Amann R."/>
            <person name="Jetten M.S.M."/>
            <person name="Mascher T."/>
            <person name="Medema M.H."/>
            <person name="Devos D.P."/>
            <person name="Kaster A.-K."/>
            <person name="Ovreas L."/>
            <person name="Rohde M."/>
            <person name="Galperin M.Y."/>
            <person name="Jogler C."/>
        </authorList>
    </citation>
    <scope>NUCLEOTIDE SEQUENCE [LARGE SCALE GENOMIC DNA]</scope>
    <source>
        <strain evidence="20 21">Q31a</strain>
    </source>
</reference>
<keyword evidence="21" id="KW-1185">Reference proteome</keyword>
<feature type="binding site" evidence="16">
    <location>
        <position position="203"/>
    </location>
    <ligand>
        <name>thiamine diphosphate</name>
        <dbReference type="ChEBI" id="CHEBI:58937"/>
    </ligand>
</feature>
<feature type="binding site" evidence="16">
    <location>
        <position position="71"/>
    </location>
    <ligand>
        <name>thiamine diphosphate</name>
        <dbReference type="ChEBI" id="CHEBI:58937"/>
    </ligand>
</feature>
<feature type="site" description="Important for catalytic activity" evidence="18">
    <location>
        <position position="279"/>
    </location>
</feature>
<dbReference type="Proteomes" id="UP000318017">
    <property type="component" value="Chromosome"/>
</dbReference>
<feature type="binding site" evidence="15">
    <location>
        <position position="537"/>
    </location>
    <ligand>
        <name>substrate</name>
    </ligand>
</feature>
<dbReference type="PROSITE" id="PS00802">
    <property type="entry name" value="TRANSKETOLASE_2"/>
    <property type="match status" value="1"/>
</dbReference>
<dbReference type="GO" id="GO:0005829">
    <property type="term" value="C:cytosol"/>
    <property type="evidence" value="ECO:0007669"/>
    <property type="project" value="TreeGrafter"/>
</dbReference>
<protein>
    <recommendedName>
        <fullName evidence="6 13">Transketolase</fullName>
        <ecNumber evidence="6 13">2.2.1.1</ecNumber>
    </recommendedName>
</protein>
<evidence type="ECO:0000256" key="8">
    <source>
        <dbReference type="ARBA" id="ARBA00022723"/>
    </source>
</evidence>
<dbReference type="GO" id="GO:0046872">
    <property type="term" value="F:metal ion binding"/>
    <property type="evidence" value="ECO:0007669"/>
    <property type="project" value="UniProtKB-KW"/>
</dbReference>
<dbReference type="InterPro" id="IPR005475">
    <property type="entry name" value="Transketolase-like_Pyr-bd"/>
</dbReference>
<evidence type="ECO:0000256" key="16">
    <source>
        <dbReference type="PIRSR" id="PIRSR605478-3"/>
    </source>
</evidence>
<comment type="cofactor">
    <cofactor evidence="16">
        <name>thiamine diphosphate</name>
        <dbReference type="ChEBI" id="CHEBI:58937"/>
    </cofactor>
    <text evidence="16">Binds 1 thiamine pyrophosphate per subunit. During the reaction, the substrate forms a covalent intermediate with the cofactor.</text>
</comment>
<dbReference type="PANTHER" id="PTHR43522">
    <property type="entry name" value="TRANSKETOLASE"/>
    <property type="match status" value="1"/>
</dbReference>
<evidence type="ECO:0000256" key="18">
    <source>
        <dbReference type="PIRSR" id="PIRSR605478-5"/>
    </source>
</evidence>
<dbReference type="AlphaFoldDB" id="A0A518G9U7"/>
<evidence type="ECO:0000256" key="5">
    <source>
        <dbReference type="ARBA" id="ARBA00011738"/>
    </source>
</evidence>
<comment type="subunit">
    <text evidence="5">Homodimer.</text>
</comment>
<gene>
    <name evidence="20" type="primary">tkt</name>
    <name evidence="20" type="ORF">Q31a_36870</name>
</gene>
<dbReference type="FunFam" id="3.40.50.970:FF:000004">
    <property type="entry name" value="Transketolase"/>
    <property type="match status" value="1"/>
</dbReference>
<keyword evidence="8 17" id="KW-0479">Metal-binding</keyword>
<evidence type="ECO:0000313" key="21">
    <source>
        <dbReference type="Proteomes" id="UP000318017"/>
    </source>
</evidence>
<keyword evidence="11 16" id="KW-0786">Thiamine pyrophosphate</keyword>
<keyword evidence="10 17" id="KW-0460">Magnesium</keyword>
<evidence type="ECO:0000256" key="1">
    <source>
        <dbReference type="ARBA" id="ARBA00001913"/>
    </source>
</evidence>
<dbReference type="Pfam" id="PF22613">
    <property type="entry name" value="Transketolase_C_1"/>
    <property type="match status" value="1"/>
</dbReference>
<dbReference type="CDD" id="cd02012">
    <property type="entry name" value="TPP_TK"/>
    <property type="match status" value="1"/>
</dbReference>
<evidence type="ECO:0000256" key="4">
    <source>
        <dbReference type="ARBA" id="ARBA00007131"/>
    </source>
</evidence>
<dbReference type="SMART" id="SM00861">
    <property type="entry name" value="Transket_pyr"/>
    <property type="match status" value="1"/>
</dbReference>
<keyword evidence="9" id="KW-0106">Calcium</keyword>
<evidence type="ECO:0000256" key="17">
    <source>
        <dbReference type="PIRSR" id="PIRSR605478-4"/>
    </source>
</evidence>
<dbReference type="EMBL" id="CP036298">
    <property type="protein sequence ID" value="QDV25361.1"/>
    <property type="molecule type" value="Genomic_DNA"/>
</dbReference>
<dbReference type="InterPro" id="IPR033247">
    <property type="entry name" value="Transketolase_fam"/>
</dbReference>
<dbReference type="Pfam" id="PF00456">
    <property type="entry name" value="Transketolase_N"/>
    <property type="match status" value="1"/>
</dbReference>
<feature type="binding site" evidence="15">
    <location>
        <position position="279"/>
    </location>
    <ligand>
        <name>substrate</name>
    </ligand>
</feature>
<evidence type="ECO:0000259" key="19">
    <source>
        <dbReference type="SMART" id="SM00861"/>
    </source>
</evidence>
<evidence type="ECO:0000256" key="6">
    <source>
        <dbReference type="ARBA" id="ARBA00013152"/>
    </source>
</evidence>
<feature type="binding site" evidence="16">
    <location>
        <position position="279"/>
    </location>
    <ligand>
        <name>thiamine diphosphate</name>
        <dbReference type="ChEBI" id="CHEBI:58937"/>
    </ligand>
</feature>
<dbReference type="RefSeq" id="WP_145080321.1">
    <property type="nucleotide sequence ID" value="NZ_CP036298.1"/>
</dbReference>
<dbReference type="GO" id="GO:0004802">
    <property type="term" value="F:transketolase activity"/>
    <property type="evidence" value="ECO:0007669"/>
    <property type="project" value="UniProtKB-UniRule"/>
</dbReference>
<comment type="cofactor">
    <cofactor evidence="2">
        <name>Mn(2+)</name>
        <dbReference type="ChEBI" id="CHEBI:29035"/>
    </cofactor>
</comment>
<comment type="cofactor">
    <cofactor evidence="1">
        <name>Ca(2+)</name>
        <dbReference type="ChEBI" id="CHEBI:29108"/>
    </cofactor>
</comment>
<evidence type="ECO:0000256" key="10">
    <source>
        <dbReference type="ARBA" id="ARBA00022842"/>
    </source>
</evidence>
<feature type="binding site" evidence="16">
    <location>
        <begin position="132"/>
        <end position="134"/>
    </location>
    <ligand>
        <name>thiamine diphosphate</name>
        <dbReference type="ChEBI" id="CHEBI:58937"/>
    </ligand>
</feature>
<feature type="binding site" evidence="15">
    <location>
        <position position="375"/>
    </location>
    <ligand>
        <name>substrate</name>
    </ligand>
</feature>
<feature type="binding site" evidence="17">
    <location>
        <position position="173"/>
    </location>
    <ligand>
        <name>Mg(2+)</name>
        <dbReference type="ChEBI" id="CHEBI:18420"/>
    </ligand>
</feature>
<dbReference type="Gene3D" id="3.40.50.920">
    <property type="match status" value="1"/>
</dbReference>
<dbReference type="NCBIfam" id="TIGR00232">
    <property type="entry name" value="tktlase_bact"/>
    <property type="match status" value="1"/>
</dbReference>
<proteinExistence type="inferred from homology"/>
<evidence type="ECO:0000256" key="9">
    <source>
        <dbReference type="ARBA" id="ARBA00022837"/>
    </source>
</evidence>
<dbReference type="InterPro" id="IPR029061">
    <property type="entry name" value="THDP-binding"/>
</dbReference>
<name>A0A518G9U7_9BACT</name>
<evidence type="ECO:0000256" key="7">
    <source>
        <dbReference type="ARBA" id="ARBA00022679"/>
    </source>
</evidence>
<dbReference type="SUPFAM" id="SSF52922">
    <property type="entry name" value="TK C-terminal domain-like"/>
    <property type="match status" value="1"/>
</dbReference>
<evidence type="ECO:0000256" key="11">
    <source>
        <dbReference type="ARBA" id="ARBA00023052"/>
    </source>
</evidence>
<feature type="binding site" evidence="15">
    <location>
        <position position="402"/>
    </location>
    <ligand>
        <name>substrate</name>
    </ligand>
</feature>
<feature type="domain" description="Transketolase-like pyrimidine-binding" evidence="19">
    <location>
        <begin position="372"/>
        <end position="542"/>
    </location>
</feature>
<evidence type="ECO:0000256" key="2">
    <source>
        <dbReference type="ARBA" id="ARBA00001936"/>
    </source>
</evidence>
<comment type="cofactor">
    <cofactor evidence="3">
        <name>Co(2+)</name>
        <dbReference type="ChEBI" id="CHEBI:48828"/>
    </cofactor>
</comment>
<evidence type="ECO:0000256" key="14">
    <source>
        <dbReference type="PIRSR" id="PIRSR605478-1"/>
    </source>
</evidence>
<dbReference type="CDD" id="cd07033">
    <property type="entry name" value="TPP_PYR_DXS_TK_like"/>
    <property type="match status" value="1"/>
</dbReference>
<feature type="binding site" evidence="15">
    <location>
        <position position="478"/>
    </location>
    <ligand>
        <name>substrate</name>
    </ligand>
</feature>
<keyword evidence="7 20" id="KW-0808">Transferase</keyword>
<evidence type="ECO:0000313" key="20">
    <source>
        <dbReference type="EMBL" id="QDV25361.1"/>
    </source>
</evidence>
<dbReference type="FunFam" id="3.40.50.920:FF:000003">
    <property type="entry name" value="Transketolase"/>
    <property type="match status" value="1"/>
</dbReference>
<sequence>MSVSSPAIEKLAIDTIRTLSMDAVQAAKSGHPGTPMALAPVAFQVWADALRYDPAQPLWPNRDRFVLSCGHASMLLYSMIHLTGIRATDESGKVLDRPSITLDNIKNFRQLHSPCAGHPEYGEAAGIETTTGPLGQGVATSVGMAIASKWLAASYNRPKFELFDFNTYAMCGDGDLMEGVAYEAASLAGHLKLSNLCWIYDDNGITIEGETDLAFSEDVARRFEGLGWNTARVKDANDLAAMAQALKSFEDCNDKPTLILVRSVIGFGSPNKANSHGAHGAPLGDEEIKLTKKAYGWPEDEKFLVPAGVPEYFADTIGKRGAAASSAWETLYSSYKSQFAKEGAELDALFARQLPAAWDKGITEFPADEKGMATRVSSGKVLNMLAPNLPWLVGGSADLAPSTMTLLDGLKGFEHDSYSGRNMHFGIREHGMAAILNGMALSGLRSYGATFFVFTDYLRPSMRLSSIMHQPVLYVLTHDSIGLGEDGPTHQPVEHLAACRAIPGLYVYRPSDANEVAECYRSAMEMTDHPAAMVLSRQNVPTFDRKHLGAASGARKGGYILSDCEGTPQVILMGTGTEIQLCMKAQAELKSAGIAARVVSLPCHELFDDQSPDYRESVLPKSVKHRIACEAGIRQGWDKYIGADGHFVGMSSFGASAPIDQLYQHFKITADQIVSFARVAVSGAKD</sequence>
<dbReference type="InterPro" id="IPR005474">
    <property type="entry name" value="Transketolase_N"/>
</dbReference>
<comment type="catalytic activity">
    <reaction evidence="12">
        <text>D-sedoheptulose 7-phosphate + D-glyceraldehyde 3-phosphate = aldehydo-D-ribose 5-phosphate + D-xylulose 5-phosphate</text>
        <dbReference type="Rhea" id="RHEA:10508"/>
        <dbReference type="ChEBI" id="CHEBI:57483"/>
        <dbReference type="ChEBI" id="CHEBI:57737"/>
        <dbReference type="ChEBI" id="CHEBI:58273"/>
        <dbReference type="ChEBI" id="CHEBI:59776"/>
        <dbReference type="EC" id="2.2.1.1"/>
    </reaction>
</comment>
<feature type="binding site" evidence="16">
    <location>
        <position position="454"/>
    </location>
    <ligand>
        <name>thiamine diphosphate</name>
        <dbReference type="ChEBI" id="CHEBI:58937"/>
    </ligand>
</feature>
<evidence type="ECO:0000256" key="12">
    <source>
        <dbReference type="ARBA" id="ARBA00049473"/>
    </source>
</evidence>
<evidence type="ECO:0000256" key="13">
    <source>
        <dbReference type="NCBIfam" id="TIGR00232"/>
    </source>
</evidence>
<dbReference type="InterPro" id="IPR055152">
    <property type="entry name" value="Transketolase-like_C_2"/>
</dbReference>
<evidence type="ECO:0000256" key="3">
    <source>
        <dbReference type="ARBA" id="ARBA00001941"/>
    </source>
</evidence>
<feature type="binding site" evidence="15">
    <location>
        <position position="486"/>
    </location>
    <ligand>
        <name>substrate</name>
    </ligand>
</feature>
<feature type="binding site" evidence="17">
    <location>
        <position position="205"/>
    </location>
    <ligand>
        <name>Mg(2+)</name>
        <dbReference type="ChEBI" id="CHEBI:18420"/>
    </ligand>
</feature>
<feature type="binding site" evidence="17">
    <location>
        <position position="203"/>
    </location>
    <ligand>
        <name>Mg(2+)</name>
        <dbReference type="ChEBI" id="CHEBI:18420"/>
    </ligand>
</feature>
<dbReference type="PANTHER" id="PTHR43522:SF2">
    <property type="entry name" value="TRANSKETOLASE 1-RELATED"/>
    <property type="match status" value="1"/>
</dbReference>
<dbReference type="InterPro" id="IPR020826">
    <property type="entry name" value="Transketolase_BS"/>
</dbReference>
<dbReference type="KEGG" id="ahel:Q31a_36870"/>
<feature type="binding site" evidence="15">
    <location>
        <position position="31"/>
    </location>
    <ligand>
        <name>substrate</name>
    </ligand>
</feature>
<feature type="binding site" evidence="15">
    <location>
        <position position="490"/>
    </location>
    <ligand>
        <name>substrate</name>
    </ligand>
</feature>
<dbReference type="EC" id="2.2.1.1" evidence="6 13"/>
<comment type="cofactor">
    <cofactor evidence="17">
        <name>Mg(2+)</name>
        <dbReference type="ChEBI" id="CHEBI:18420"/>
    </cofactor>
    <text evidence="17">Binds 1 Mg(2+) ion per subunit. Can also utilize other divalent metal cations, such as Ca(2+), Mn(2+) and Co(2+).</text>
</comment>